<dbReference type="EMBL" id="NPEZ01000005">
    <property type="protein sequence ID" value="OZT76652.1"/>
    <property type="molecule type" value="Genomic_DNA"/>
</dbReference>
<dbReference type="InterPro" id="IPR046373">
    <property type="entry name" value="Acyl-CoA_Oxase/DH_mid-dom_sf"/>
</dbReference>
<name>A0A265E4Z0_9STAP</name>
<dbReference type="Proteomes" id="UP000216682">
    <property type="component" value="Unassembled WGS sequence"/>
</dbReference>
<dbReference type="Pfam" id="PF02771">
    <property type="entry name" value="Acyl-CoA_dh_N"/>
    <property type="match status" value="1"/>
</dbReference>
<reference evidence="2 3" key="1">
    <citation type="submission" date="2017-07" db="EMBL/GenBank/DDBJ databases">
        <title>Shotgun whole genome sequences of three halophilic bacterial isolates.</title>
        <authorList>
            <person name="Pozzo T."/>
            <person name="Higdon S.M."/>
            <person name="Quillaguaman J."/>
        </authorList>
    </citation>
    <scope>NUCLEOTIDE SEQUENCE [LARGE SCALE GENOMIC DNA]</scope>
    <source>
        <strain evidence="2 3">BU-1</strain>
    </source>
</reference>
<dbReference type="Gene3D" id="1.10.540.10">
    <property type="entry name" value="Acyl-CoA dehydrogenase/oxidase, N-terminal domain"/>
    <property type="match status" value="1"/>
</dbReference>
<gene>
    <name evidence="2" type="ORF">CFN03_10965</name>
</gene>
<evidence type="ECO:0000259" key="1">
    <source>
        <dbReference type="Pfam" id="PF02771"/>
    </source>
</evidence>
<protein>
    <submittedName>
        <fullName evidence="2">Acyl-CoA dehydrogenase</fullName>
    </submittedName>
</protein>
<sequence length="356" mass="40049">MTVEELNGEQVLDKIIREQLKPLVKKVDQQAYYPEEYLQTLAENGLFTSDGHQMDEVRRRETILVERTAEACMTTAFNLWCHLASLTYLRHCDNQYLKSEILPSLESGEFFGGTGLSNPMKYYSGLEPLHLKARRGEGGYVISGSLASVSNLKREHWFGIIASLDDGGEIMAFVPCSIEGLKMKEKADYIGVNGSATYGCRFNDVFVPEEWIISNDAQSFVDVIRPTFILYQAPLGLGVTSSAIRSMKKAPKKQGNINAFLPVQADEVEGGYNDLKNQLETLIKEGHEDDKLRDLLQLRLDIDALTLKAVHGDMLHYGGAGYLQNSHQSRRLRETYFLLNLTPTVKHLEKELSPHS</sequence>
<comment type="caution">
    <text evidence="2">The sequence shown here is derived from an EMBL/GenBank/DDBJ whole genome shotgun (WGS) entry which is preliminary data.</text>
</comment>
<accession>A0A265E4Z0</accession>
<feature type="domain" description="Acyl-CoA dehydrogenase/oxidase N-terminal" evidence="1">
    <location>
        <begin position="12"/>
        <end position="109"/>
    </location>
</feature>
<proteinExistence type="predicted"/>
<dbReference type="SUPFAM" id="SSF56645">
    <property type="entry name" value="Acyl-CoA dehydrogenase NM domain-like"/>
    <property type="match status" value="1"/>
</dbReference>
<evidence type="ECO:0000313" key="2">
    <source>
        <dbReference type="EMBL" id="OZT76652.1"/>
    </source>
</evidence>
<dbReference type="InterPro" id="IPR013786">
    <property type="entry name" value="AcylCoA_DH/ox_N"/>
</dbReference>
<dbReference type="Gene3D" id="2.40.110.10">
    <property type="entry name" value="Butyryl-CoA Dehydrogenase, subunit A, domain 2"/>
    <property type="match status" value="1"/>
</dbReference>
<dbReference type="AlphaFoldDB" id="A0A265E4Z0"/>
<dbReference type="PANTHER" id="PTHR43884">
    <property type="entry name" value="ACYL-COA DEHYDROGENASE"/>
    <property type="match status" value="1"/>
</dbReference>
<dbReference type="InterPro" id="IPR037069">
    <property type="entry name" value="AcylCoA_DH/ox_N_sf"/>
</dbReference>
<evidence type="ECO:0000313" key="3">
    <source>
        <dbReference type="Proteomes" id="UP000216682"/>
    </source>
</evidence>
<organism evidence="2 3">
    <name type="scientific">Salinicoccus roseus</name>
    <dbReference type="NCBI Taxonomy" id="45670"/>
    <lineage>
        <taxon>Bacteria</taxon>
        <taxon>Bacillati</taxon>
        <taxon>Bacillota</taxon>
        <taxon>Bacilli</taxon>
        <taxon>Bacillales</taxon>
        <taxon>Staphylococcaceae</taxon>
        <taxon>Salinicoccus</taxon>
    </lineage>
</organism>
<dbReference type="InterPro" id="IPR009100">
    <property type="entry name" value="AcylCoA_DH/oxidase_NM_dom_sf"/>
</dbReference>
<dbReference type="PANTHER" id="PTHR43884:SF12">
    <property type="entry name" value="ISOVALERYL-COA DEHYDROGENASE, MITOCHONDRIAL-RELATED"/>
    <property type="match status" value="1"/>
</dbReference>
<dbReference type="GO" id="GO:0050660">
    <property type="term" value="F:flavin adenine dinucleotide binding"/>
    <property type="evidence" value="ECO:0007669"/>
    <property type="project" value="InterPro"/>
</dbReference>
<dbReference type="RefSeq" id="WP_094907070.1">
    <property type="nucleotide sequence ID" value="NZ_NPEZ01000005.1"/>
</dbReference>
<dbReference type="GO" id="GO:0003995">
    <property type="term" value="F:acyl-CoA dehydrogenase activity"/>
    <property type="evidence" value="ECO:0007669"/>
    <property type="project" value="TreeGrafter"/>
</dbReference>